<evidence type="ECO:0000313" key="4">
    <source>
        <dbReference type="Proteomes" id="UP001596052"/>
    </source>
</evidence>
<evidence type="ECO:0000256" key="1">
    <source>
        <dbReference type="SAM" id="MobiDB-lite"/>
    </source>
</evidence>
<dbReference type="RefSeq" id="WP_377171912.1">
    <property type="nucleotide sequence ID" value="NZ_JBHSMQ010000015.1"/>
</dbReference>
<organism evidence="3 4">
    <name type="scientific">Prosthecobacter fluviatilis</name>
    <dbReference type="NCBI Taxonomy" id="445931"/>
    <lineage>
        <taxon>Bacteria</taxon>
        <taxon>Pseudomonadati</taxon>
        <taxon>Verrucomicrobiota</taxon>
        <taxon>Verrucomicrobiia</taxon>
        <taxon>Verrucomicrobiales</taxon>
        <taxon>Verrucomicrobiaceae</taxon>
        <taxon>Prosthecobacter</taxon>
    </lineage>
</organism>
<accession>A0ABW0KYR3</accession>
<evidence type="ECO:0008006" key="5">
    <source>
        <dbReference type="Google" id="ProtNLM"/>
    </source>
</evidence>
<reference evidence="4" key="1">
    <citation type="journal article" date="2019" name="Int. J. Syst. Evol. Microbiol.">
        <title>The Global Catalogue of Microorganisms (GCM) 10K type strain sequencing project: providing services to taxonomists for standard genome sequencing and annotation.</title>
        <authorList>
            <consortium name="The Broad Institute Genomics Platform"/>
            <consortium name="The Broad Institute Genome Sequencing Center for Infectious Disease"/>
            <person name="Wu L."/>
            <person name="Ma J."/>
        </authorList>
    </citation>
    <scope>NUCLEOTIDE SEQUENCE [LARGE SCALE GENOMIC DNA]</scope>
    <source>
        <strain evidence="4">CGMCC 4.1469</strain>
    </source>
</reference>
<evidence type="ECO:0000313" key="3">
    <source>
        <dbReference type="EMBL" id="MFC5458007.1"/>
    </source>
</evidence>
<keyword evidence="4" id="KW-1185">Reference proteome</keyword>
<sequence length="128" mass="13636">MTSKFLSLLSLAALTFSLSQCVAPAGSDGSRSAPSGSSSGDGTIKPGMTKAQVIAAWGEPDEKKTSASGELWRWAQQGWKRHVPVYGTWAKVEEHVVRFGADGKVVGAGTEDYGNAFQEGWRRSYGPN</sequence>
<feature type="signal peptide" evidence="2">
    <location>
        <begin position="1"/>
        <end position="25"/>
    </location>
</feature>
<proteinExistence type="predicted"/>
<keyword evidence="2" id="KW-0732">Signal</keyword>
<comment type="caution">
    <text evidence="3">The sequence shown here is derived from an EMBL/GenBank/DDBJ whole genome shotgun (WGS) entry which is preliminary data.</text>
</comment>
<dbReference type="Proteomes" id="UP001596052">
    <property type="component" value="Unassembled WGS sequence"/>
</dbReference>
<dbReference type="EMBL" id="JBHSMQ010000015">
    <property type="protein sequence ID" value="MFC5458007.1"/>
    <property type="molecule type" value="Genomic_DNA"/>
</dbReference>
<feature type="region of interest" description="Disordered" evidence="1">
    <location>
        <begin position="23"/>
        <end position="49"/>
    </location>
</feature>
<evidence type="ECO:0000256" key="2">
    <source>
        <dbReference type="SAM" id="SignalP"/>
    </source>
</evidence>
<feature type="compositionally biased region" description="Low complexity" evidence="1">
    <location>
        <begin position="23"/>
        <end position="42"/>
    </location>
</feature>
<feature type="chain" id="PRO_5046989666" description="Lipoprotein" evidence="2">
    <location>
        <begin position="26"/>
        <end position="128"/>
    </location>
</feature>
<name>A0ABW0KYR3_9BACT</name>
<protein>
    <recommendedName>
        <fullName evidence="5">Lipoprotein</fullName>
    </recommendedName>
</protein>
<gene>
    <name evidence="3" type="ORF">ACFQDI_24265</name>
</gene>